<evidence type="ECO:0000313" key="3">
    <source>
        <dbReference type="Proteomes" id="UP001279642"/>
    </source>
</evidence>
<evidence type="ECO:0000259" key="1">
    <source>
        <dbReference type="Pfam" id="PF13883"/>
    </source>
</evidence>
<comment type="caution">
    <text evidence="2">The sequence shown here is derived from an EMBL/GenBank/DDBJ whole genome shotgun (WGS) entry which is preliminary data.</text>
</comment>
<dbReference type="RefSeq" id="WP_320507371.1">
    <property type="nucleotide sequence ID" value="NZ_JAXCLW010000001.1"/>
</dbReference>
<dbReference type="Proteomes" id="UP001279642">
    <property type="component" value="Unassembled WGS sequence"/>
</dbReference>
<gene>
    <name evidence="2" type="ORF">SMD27_05805</name>
</gene>
<dbReference type="EMBL" id="JAXCLW010000001">
    <property type="protein sequence ID" value="MDY0882347.1"/>
    <property type="molecule type" value="Genomic_DNA"/>
</dbReference>
<dbReference type="SUPFAM" id="SSF50475">
    <property type="entry name" value="FMN-binding split barrel"/>
    <property type="match status" value="1"/>
</dbReference>
<dbReference type="InterPro" id="IPR055343">
    <property type="entry name" value="CREG_beta-barrel"/>
</dbReference>
<evidence type="ECO:0000313" key="2">
    <source>
        <dbReference type="EMBL" id="MDY0882347.1"/>
    </source>
</evidence>
<dbReference type="Pfam" id="PF13883">
    <property type="entry name" value="CREG_beta-barrel"/>
    <property type="match status" value="1"/>
</dbReference>
<accession>A0ABU5E7U1</accession>
<proteinExistence type="predicted"/>
<reference evidence="2 3" key="1">
    <citation type="journal article" date="2016" name="Antonie Van Leeuwenhoek">
        <title>Dongia soli sp. nov., isolated from soil from Dokdo, Korea.</title>
        <authorList>
            <person name="Kim D.U."/>
            <person name="Lee H."/>
            <person name="Kim H."/>
            <person name="Kim S.G."/>
            <person name="Ka J.O."/>
        </authorList>
    </citation>
    <scope>NUCLEOTIDE SEQUENCE [LARGE SCALE GENOMIC DNA]</scope>
    <source>
        <strain evidence="2 3">D78</strain>
    </source>
</reference>
<sequence length="159" mass="17566">MSSDIQPANIQDIPGEIRQLLRVAERAYLGTLTSRLDIDFPFVTLVVPALGRDGAPLLLLSDLSDHAKNLQQNKHISLLFDGTLDRAEPLTGPRVTLLGTLNVSEAGEDRDAYLAQRPEAKLYAGFGDFRFYRFNLLEALYVAGFGRIHRLSAADLKAN</sequence>
<feature type="domain" description="CREG-like beta-barrel" evidence="1">
    <location>
        <begin position="18"/>
        <end position="153"/>
    </location>
</feature>
<dbReference type="Gene3D" id="2.30.110.10">
    <property type="entry name" value="Electron Transport, Fmn-binding Protein, Chain A"/>
    <property type="match status" value="1"/>
</dbReference>
<name>A0ABU5E7U1_9PROT</name>
<keyword evidence="3" id="KW-1185">Reference proteome</keyword>
<protein>
    <submittedName>
        <fullName evidence="2">Pyridoxamine 5'-phosphate oxidase family protein</fullName>
    </submittedName>
</protein>
<dbReference type="InterPro" id="IPR012349">
    <property type="entry name" value="Split_barrel_FMN-bd"/>
</dbReference>
<organism evidence="2 3">
    <name type="scientific">Dongia soli</name>
    <dbReference type="NCBI Taxonomy" id="600628"/>
    <lineage>
        <taxon>Bacteria</taxon>
        <taxon>Pseudomonadati</taxon>
        <taxon>Pseudomonadota</taxon>
        <taxon>Alphaproteobacteria</taxon>
        <taxon>Rhodospirillales</taxon>
        <taxon>Dongiaceae</taxon>
        <taxon>Dongia</taxon>
    </lineage>
</organism>